<dbReference type="Proteomes" id="UP000518206">
    <property type="component" value="Unassembled WGS sequence"/>
</dbReference>
<keyword evidence="3 6" id="KW-1133">Transmembrane helix</keyword>
<comment type="subcellular location">
    <subcellularLocation>
        <location evidence="1">Endomembrane system</location>
        <topology evidence="1">Multi-pass membrane protein</topology>
    </subcellularLocation>
</comment>
<evidence type="ECO:0000256" key="1">
    <source>
        <dbReference type="ARBA" id="ARBA00004127"/>
    </source>
</evidence>
<comment type="caution">
    <text evidence="7">The sequence shown here is derived from an EMBL/GenBank/DDBJ whole genome shotgun (WGS) entry which is preliminary data.</text>
</comment>
<feature type="transmembrane region" description="Helical" evidence="6">
    <location>
        <begin position="46"/>
        <end position="67"/>
    </location>
</feature>
<dbReference type="EMBL" id="JACHVX010000003">
    <property type="protein sequence ID" value="MBB2923673.1"/>
    <property type="molecule type" value="Genomic_DNA"/>
</dbReference>
<keyword evidence="2 6" id="KW-0812">Transmembrane</keyword>
<evidence type="ECO:0000313" key="7">
    <source>
        <dbReference type="EMBL" id="MBB2923673.1"/>
    </source>
</evidence>
<dbReference type="Pfam" id="PF04750">
    <property type="entry name" value="Far-17a_AIG1"/>
    <property type="match status" value="1"/>
</dbReference>
<evidence type="ECO:0000256" key="2">
    <source>
        <dbReference type="ARBA" id="ARBA00022692"/>
    </source>
</evidence>
<dbReference type="NCBIfam" id="NF038065">
    <property type="entry name" value="Pr6Pr"/>
    <property type="match status" value="1"/>
</dbReference>
<keyword evidence="4 6" id="KW-0472">Membrane</keyword>
<evidence type="ECO:0000256" key="3">
    <source>
        <dbReference type="ARBA" id="ARBA00022989"/>
    </source>
</evidence>
<dbReference type="RefSeq" id="WP_183296480.1">
    <property type="nucleotide sequence ID" value="NZ_JACHVX010000003.1"/>
</dbReference>
<dbReference type="AlphaFoldDB" id="A0A7W4UHH9"/>
<protein>
    <recommendedName>
        <fullName evidence="9">F420-dependent oxidoreductase</fullName>
    </recommendedName>
</protein>
<sequence length="255" mass="26231">MRSAAARTLHGLVAVMVLVGVGVEVVTAFTDGPGVAGTMAERLTRLFSYFTIQSNLLVGGTSALLALDPQRDGRVFRVLRLDGLLCIGVTGIVYHAVLAGLQELTPSGALANLLLHTTVAVVAVVAWLVVGPRPRADRATVLWSVAYPVAWLVWTFGRGAAVGWYPYPFLDVGEIGGTRAVVNALVVAVVFLLLAGVVAFVEHRLPPTPGAVRDGSGPVDRVGPADRGGAADPDGPAGDRGGAADPDGSVDAGAR</sequence>
<feature type="transmembrane region" description="Helical" evidence="6">
    <location>
        <begin position="109"/>
        <end position="129"/>
    </location>
</feature>
<reference evidence="7 8" key="1">
    <citation type="submission" date="2020-08" db="EMBL/GenBank/DDBJ databases">
        <title>The Agave Microbiome: Exploring the role of microbial communities in plant adaptations to desert environments.</title>
        <authorList>
            <person name="Partida-Martinez L.P."/>
        </authorList>
    </citation>
    <scope>NUCLEOTIDE SEQUENCE [LARGE SCALE GENOMIC DNA]</scope>
    <source>
        <strain evidence="7 8">RAS26</strain>
    </source>
</reference>
<dbReference type="GO" id="GO:0016020">
    <property type="term" value="C:membrane"/>
    <property type="evidence" value="ECO:0007669"/>
    <property type="project" value="InterPro"/>
</dbReference>
<feature type="transmembrane region" description="Helical" evidence="6">
    <location>
        <begin position="12"/>
        <end position="30"/>
    </location>
</feature>
<dbReference type="InterPro" id="IPR006838">
    <property type="entry name" value="ADTRP_AIG1"/>
</dbReference>
<feature type="region of interest" description="Disordered" evidence="5">
    <location>
        <begin position="210"/>
        <end position="255"/>
    </location>
</feature>
<accession>A0A7W4UHH9</accession>
<organism evidence="7 8">
    <name type="scientific">Cellulomonas cellasea</name>
    <dbReference type="NCBI Taxonomy" id="43670"/>
    <lineage>
        <taxon>Bacteria</taxon>
        <taxon>Bacillati</taxon>
        <taxon>Actinomycetota</taxon>
        <taxon>Actinomycetes</taxon>
        <taxon>Micrococcales</taxon>
        <taxon>Cellulomonadaceae</taxon>
        <taxon>Cellulomonas</taxon>
    </lineage>
</organism>
<evidence type="ECO:0000256" key="4">
    <source>
        <dbReference type="ARBA" id="ARBA00023136"/>
    </source>
</evidence>
<feature type="transmembrane region" description="Helical" evidence="6">
    <location>
        <begin position="79"/>
        <end position="97"/>
    </location>
</feature>
<dbReference type="InterPro" id="IPR049713">
    <property type="entry name" value="Pr6Pr-like"/>
</dbReference>
<feature type="transmembrane region" description="Helical" evidence="6">
    <location>
        <begin position="181"/>
        <end position="201"/>
    </location>
</feature>
<evidence type="ECO:0000256" key="5">
    <source>
        <dbReference type="SAM" id="MobiDB-lite"/>
    </source>
</evidence>
<evidence type="ECO:0008006" key="9">
    <source>
        <dbReference type="Google" id="ProtNLM"/>
    </source>
</evidence>
<evidence type="ECO:0000256" key="6">
    <source>
        <dbReference type="SAM" id="Phobius"/>
    </source>
</evidence>
<dbReference type="GO" id="GO:0012505">
    <property type="term" value="C:endomembrane system"/>
    <property type="evidence" value="ECO:0007669"/>
    <property type="project" value="UniProtKB-SubCell"/>
</dbReference>
<evidence type="ECO:0000313" key="8">
    <source>
        <dbReference type="Proteomes" id="UP000518206"/>
    </source>
</evidence>
<proteinExistence type="predicted"/>
<reference evidence="7 8" key="2">
    <citation type="submission" date="2020-08" db="EMBL/GenBank/DDBJ databases">
        <authorList>
            <person name="Partida-Martinez L."/>
            <person name="Huntemann M."/>
            <person name="Clum A."/>
            <person name="Wang J."/>
            <person name="Palaniappan K."/>
            <person name="Ritter S."/>
            <person name="Chen I.-M."/>
            <person name="Stamatis D."/>
            <person name="Reddy T."/>
            <person name="O'Malley R."/>
            <person name="Daum C."/>
            <person name="Shapiro N."/>
            <person name="Ivanova N."/>
            <person name="Kyrpides N."/>
            <person name="Woyke T."/>
        </authorList>
    </citation>
    <scope>NUCLEOTIDE SEQUENCE [LARGE SCALE GENOMIC DNA]</scope>
    <source>
        <strain evidence="7 8">RAS26</strain>
    </source>
</reference>
<feature type="transmembrane region" description="Helical" evidence="6">
    <location>
        <begin position="141"/>
        <end position="161"/>
    </location>
</feature>
<gene>
    <name evidence="7" type="ORF">FHR80_002598</name>
</gene>
<name>A0A7W4UHH9_9CELL</name>
<feature type="compositionally biased region" description="Low complexity" evidence="5">
    <location>
        <begin position="225"/>
        <end position="236"/>
    </location>
</feature>